<dbReference type="PANTHER" id="PTHR11699">
    <property type="entry name" value="ALDEHYDE DEHYDROGENASE-RELATED"/>
    <property type="match status" value="1"/>
</dbReference>
<dbReference type="Gene3D" id="3.40.309.10">
    <property type="entry name" value="Aldehyde Dehydrogenase, Chain A, domain 2"/>
    <property type="match status" value="1"/>
</dbReference>
<evidence type="ECO:0000259" key="5">
    <source>
        <dbReference type="Pfam" id="PF00171"/>
    </source>
</evidence>
<evidence type="ECO:0000256" key="3">
    <source>
        <dbReference type="PROSITE-ProRule" id="PRU10007"/>
    </source>
</evidence>
<evidence type="ECO:0000313" key="6">
    <source>
        <dbReference type="EMBL" id="QCP54279.1"/>
    </source>
</evidence>
<dbReference type="PROSITE" id="PS00070">
    <property type="entry name" value="ALDEHYDE_DEHYDR_CYS"/>
    <property type="match status" value="1"/>
</dbReference>
<accession>A0A4P8J5T0</accession>
<gene>
    <name evidence="6" type="ORF">FAZ95_35520</name>
</gene>
<feature type="active site" evidence="3">
    <location>
        <position position="274"/>
    </location>
</feature>
<reference evidence="6 7" key="1">
    <citation type="submission" date="2019-05" db="EMBL/GenBank/DDBJ databases">
        <title>Burkholderia sp. DHOD12, isolated from subtropical forest soil.</title>
        <authorList>
            <person name="Gao Z.-H."/>
            <person name="Qiu L.-H."/>
        </authorList>
    </citation>
    <scope>NUCLEOTIDE SEQUENCE [LARGE SCALE GENOMIC DNA]</scope>
    <source>
        <strain evidence="6 7">DHOD12</strain>
    </source>
</reference>
<dbReference type="PROSITE" id="PS00687">
    <property type="entry name" value="ALDEHYDE_DEHYDR_GLU"/>
    <property type="match status" value="1"/>
</dbReference>
<sequence length="501" mass="53057">MESQNNGAVAIRDEVASFTAREHGLFIDGGWRTGRSPARLDVFNPATGARLAQVVDADAADIDAAVTSAARAFESGVWRKLRPADRERILLKLADALEANGETFAQLETLNQGKSINVARAVEVGATVEYVRYMAGWATKITGETMDVSIPFPPGTRYTAYTRREPVGVVAGIVPWNFPLMIAVWKLIPALASGCSIVIKPSPETPLTALLLAQLACEAGVPPGVFNVVTGGAEAGDALVKHRLVNKISFTGSTRTGKLVGTAAVQNMTRFSLELGGKNPIVMLADVDTEAAVQGVLAGAFFNQGQVCAAASRLYVHRSRYAQITEALAAAADSMKLGPGLDPATQINPLVSARHRDAVVRYIERGRAEGATLLCGGAPAEADGFYVKPTVMTGVGQDSTVVREEIFGPVLAAIPFDDTSEAIRMANDSPYGLTASLWTNDLKAALNLIPEIQAGTVWVNCHIPLDPSLPFGGFKQSGIGREFGRQAIDGFTEVKSVCIAH</sequence>
<proteinExistence type="inferred from homology"/>
<evidence type="ECO:0000256" key="2">
    <source>
        <dbReference type="ARBA" id="ARBA00023002"/>
    </source>
</evidence>
<dbReference type="GO" id="GO:0016620">
    <property type="term" value="F:oxidoreductase activity, acting on the aldehyde or oxo group of donors, NAD or NADP as acceptor"/>
    <property type="evidence" value="ECO:0007669"/>
    <property type="project" value="InterPro"/>
</dbReference>
<name>A0A4P8J5T0_9BURK</name>
<evidence type="ECO:0000313" key="7">
    <source>
        <dbReference type="Proteomes" id="UP000298656"/>
    </source>
</evidence>
<dbReference type="InterPro" id="IPR016162">
    <property type="entry name" value="Ald_DH_N"/>
</dbReference>
<dbReference type="EMBL" id="CP040078">
    <property type="protein sequence ID" value="QCP54279.1"/>
    <property type="molecule type" value="Genomic_DNA"/>
</dbReference>
<dbReference type="InterPro" id="IPR016160">
    <property type="entry name" value="Ald_DH_CS_CYS"/>
</dbReference>
<dbReference type="Gene3D" id="3.40.605.10">
    <property type="entry name" value="Aldehyde Dehydrogenase, Chain A, domain 1"/>
    <property type="match status" value="1"/>
</dbReference>
<dbReference type="OrthoDB" id="6187633at2"/>
<dbReference type="InterPro" id="IPR029510">
    <property type="entry name" value="Ald_DH_CS_GLU"/>
</dbReference>
<dbReference type="AlphaFoldDB" id="A0A4P8J5T0"/>
<evidence type="ECO:0000256" key="1">
    <source>
        <dbReference type="ARBA" id="ARBA00009986"/>
    </source>
</evidence>
<dbReference type="FunFam" id="3.40.605.10:FF:000026">
    <property type="entry name" value="Aldehyde dehydrogenase, putative"/>
    <property type="match status" value="1"/>
</dbReference>
<dbReference type="Pfam" id="PF00171">
    <property type="entry name" value="Aldedh"/>
    <property type="match status" value="1"/>
</dbReference>
<dbReference type="InterPro" id="IPR016163">
    <property type="entry name" value="Ald_DH_C"/>
</dbReference>
<keyword evidence="2 4" id="KW-0560">Oxidoreductase</keyword>
<feature type="domain" description="Aldehyde dehydrogenase" evidence="5">
    <location>
        <begin position="31"/>
        <end position="497"/>
    </location>
</feature>
<dbReference type="FunFam" id="3.40.309.10:FF:000012">
    <property type="entry name" value="Betaine aldehyde dehydrogenase"/>
    <property type="match status" value="1"/>
</dbReference>
<protein>
    <submittedName>
        <fullName evidence="6">Aldehyde dehydrogenase family protein</fullName>
    </submittedName>
</protein>
<dbReference type="InterPro" id="IPR015590">
    <property type="entry name" value="Aldehyde_DH_dom"/>
</dbReference>
<dbReference type="InterPro" id="IPR016161">
    <property type="entry name" value="Ald_DH/histidinol_DH"/>
</dbReference>
<dbReference type="KEGG" id="tvl:FAZ95_35520"/>
<dbReference type="Proteomes" id="UP000298656">
    <property type="component" value="Chromosome 2"/>
</dbReference>
<evidence type="ECO:0000256" key="4">
    <source>
        <dbReference type="RuleBase" id="RU003345"/>
    </source>
</evidence>
<dbReference type="SUPFAM" id="SSF53720">
    <property type="entry name" value="ALDH-like"/>
    <property type="match status" value="1"/>
</dbReference>
<dbReference type="RefSeq" id="WP_137337047.1">
    <property type="nucleotide sequence ID" value="NZ_CP040078.1"/>
</dbReference>
<keyword evidence="7" id="KW-1185">Reference proteome</keyword>
<comment type="similarity">
    <text evidence="1 4">Belongs to the aldehyde dehydrogenase family.</text>
</comment>
<dbReference type="FunFam" id="3.40.605.10:FF:000007">
    <property type="entry name" value="NAD/NADP-dependent betaine aldehyde dehydrogenase"/>
    <property type="match status" value="1"/>
</dbReference>
<organism evidence="6 7">
    <name type="scientific">Trinickia violacea</name>
    <dbReference type="NCBI Taxonomy" id="2571746"/>
    <lineage>
        <taxon>Bacteria</taxon>
        <taxon>Pseudomonadati</taxon>
        <taxon>Pseudomonadota</taxon>
        <taxon>Betaproteobacteria</taxon>
        <taxon>Burkholderiales</taxon>
        <taxon>Burkholderiaceae</taxon>
        <taxon>Trinickia</taxon>
    </lineage>
</organism>